<sequence length="191" mass="22002">MSSLQNSIKKSYSNDVQHYLECTEQIYPPIWLVMNELTLGTSIHLYKLMSKSNKREISDYFGCKSDELVSWLESINLIRNICCHNGILSDFKLRTKAKIPKEYKTNSSLGNILLKNDSGIYTNRLAFQLCVIVKLMSKINNKYAYKDLKISIKKLLDSHTTPEYYGFQNAEAIDKLFDLNSTESTDTLIAY</sequence>
<dbReference type="PATRIC" id="fig|1423763.3.peg.1639"/>
<keyword evidence="2" id="KW-1185">Reference proteome</keyword>
<dbReference type="Pfam" id="PF07751">
    <property type="entry name" value="Abi_2"/>
    <property type="match status" value="1"/>
</dbReference>
<comment type="caution">
    <text evidence="1">The sequence shown here is derived from an EMBL/GenBank/DDBJ whole genome shotgun (WGS) entry which is preliminary data.</text>
</comment>
<accession>A0A0R1U4M0</accession>
<dbReference type="InterPro" id="IPR011664">
    <property type="entry name" value="Abi_system_AbiD/AbiF-like"/>
</dbReference>
<reference evidence="1 2" key="1">
    <citation type="journal article" date="2015" name="Genome Announc.">
        <title>Expanding the biotechnology potential of lactobacilli through comparative genomics of 213 strains and associated genera.</title>
        <authorList>
            <person name="Sun Z."/>
            <person name="Harris H.M."/>
            <person name="McCann A."/>
            <person name="Guo C."/>
            <person name="Argimon S."/>
            <person name="Zhang W."/>
            <person name="Yang X."/>
            <person name="Jeffery I.B."/>
            <person name="Cooney J.C."/>
            <person name="Kagawa T.F."/>
            <person name="Liu W."/>
            <person name="Song Y."/>
            <person name="Salvetti E."/>
            <person name="Wrobel A."/>
            <person name="Rasinkangas P."/>
            <person name="Parkhill J."/>
            <person name="Rea M.C."/>
            <person name="O'Sullivan O."/>
            <person name="Ritari J."/>
            <person name="Douillard F.P."/>
            <person name="Paul Ross R."/>
            <person name="Yang R."/>
            <person name="Briner A.E."/>
            <person name="Felis G.E."/>
            <person name="de Vos W.M."/>
            <person name="Barrangou R."/>
            <person name="Klaenhammer T.R."/>
            <person name="Caufield P.W."/>
            <person name="Cui Y."/>
            <person name="Zhang H."/>
            <person name="O'Toole P.W."/>
        </authorList>
    </citation>
    <scope>NUCLEOTIDE SEQUENCE [LARGE SCALE GENOMIC DNA]</scope>
    <source>
        <strain evidence="1 2">DSM 16043</strain>
    </source>
</reference>
<dbReference type="OrthoDB" id="5363652at2"/>
<dbReference type="STRING" id="1423763.FC46_GL001615"/>
<evidence type="ECO:0000313" key="2">
    <source>
        <dbReference type="Proteomes" id="UP000051036"/>
    </source>
</evidence>
<organism evidence="1 2">
    <name type="scientific">Lactobacillus kalixensis DSM 16043</name>
    <dbReference type="NCBI Taxonomy" id="1423763"/>
    <lineage>
        <taxon>Bacteria</taxon>
        <taxon>Bacillati</taxon>
        <taxon>Bacillota</taxon>
        <taxon>Bacilli</taxon>
        <taxon>Lactobacillales</taxon>
        <taxon>Lactobacillaceae</taxon>
        <taxon>Lactobacillus</taxon>
    </lineage>
</organism>
<evidence type="ECO:0000313" key="1">
    <source>
        <dbReference type="EMBL" id="KRL88192.1"/>
    </source>
</evidence>
<name>A0A0R1U4M0_9LACO</name>
<protein>
    <submittedName>
        <fullName evidence="1">Abortive infection bacteriophage resistance protein</fullName>
    </submittedName>
</protein>
<dbReference type="EMBL" id="AZFM01000052">
    <property type="protein sequence ID" value="KRL88192.1"/>
    <property type="molecule type" value="Genomic_DNA"/>
</dbReference>
<proteinExistence type="predicted"/>
<gene>
    <name evidence="1" type="ORF">FC46_GL001615</name>
</gene>
<dbReference type="Proteomes" id="UP000051036">
    <property type="component" value="Unassembled WGS sequence"/>
</dbReference>
<dbReference type="AlphaFoldDB" id="A0A0R1U4M0"/>